<gene>
    <name evidence="5" type="ORF">E2605_03835</name>
</gene>
<dbReference type="SUPFAM" id="SSF46785">
    <property type="entry name" value="Winged helix' DNA-binding domain"/>
    <property type="match status" value="1"/>
</dbReference>
<dbReference type="GO" id="GO:0003677">
    <property type="term" value="F:DNA binding"/>
    <property type="evidence" value="ECO:0007669"/>
    <property type="project" value="UniProtKB-KW"/>
</dbReference>
<dbReference type="InterPro" id="IPR036390">
    <property type="entry name" value="WH_DNA-bd_sf"/>
</dbReference>
<protein>
    <submittedName>
        <fullName evidence="5">Transcriptional regulator</fullName>
    </submittedName>
</protein>
<keyword evidence="2" id="KW-0238">DNA-binding</keyword>
<dbReference type="PANTHER" id="PTHR33204:SF39">
    <property type="entry name" value="TRANSCRIPTIONAL REGULATORY PROTEIN"/>
    <property type="match status" value="1"/>
</dbReference>
<dbReference type="Proteomes" id="UP000297861">
    <property type="component" value="Unassembled WGS sequence"/>
</dbReference>
<dbReference type="RefSeq" id="WP_035332014.1">
    <property type="nucleotide sequence ID" value="NZ_JAWZLG010000103.1"/>
</dbReference>
<evidence type="ECO:0000313" key="6">
    <source>
        <dbReference type="Proteomes" id="UP000297861"/>
    </source>
</evidence>
<keyword evidence="1" id="KW-0805">Transcription regulation</keyword>
<sequence length="113" mass="12923">MSGKFAKKKLCSERCPFRVVMDRFGDKWSVLIINTLSENGVMRFTELSSSIDGISLKMLSSTLRVLEEDAFVLRTVYPEVPPRVEYELTSLGREIVSYIKSISDWAVQNIKIK</sequence>
<name>A0A4Y8L637_9BACT</name>
<evidence type="ECO:0000259" key="4">
    <source>
        <dbReference type="PROSITE" id="PS51118"/>
    </source>
</evidence>
<keyword evidence="6" id="KW-1185">Reference proteome</keyword>
<reference evidence="5 6" key="1">
    <citation type="submission" date="2019-03" db="EMBL/GenBank/DDBJ databases">
        <title>San Antonio Military Medical Center submission to MRSN (WRAIR), pending publication.</title>
        <authorList>
            <person name="Blyth D.M."/>
            <person name="Mccarthy S.L."/>
            <person name="Schall S.E."/>
            <person name="Stam J.A."/>
            <person name="Ong A.C."/>
            <person name="Mcgann P.T."/>
        </authorList>
    </citation>
    <scope>NUCLEOTIDE SEQUENCE [LARGE SCALE GENOMIC DNA]</scope>
    <source>
        <strain evidence="5 6">MRSN571793</strain>
    </source>
</reference>
<proteinExistence type="predicted"/>
<evidence type="ECO:0000256" key="1">
    <source>
        <dbReference type="ARBA" id="ARBA00023015"/>
    </source>
</evidence>
<dbReference type="STRING" id="1121485.GCA_000426485_03363"/>
<dbReference type="EMBL" id="SOML01000002">
    <property type="protein sequence ID" value="TFD97757.1"/>
    <property type="molecule type" value="Genomic_DNA"/>
</dbReference>
<dbReference type="PROSITE" id="PS51118">
    <property type="entry name" value="HTH_HXLR"/>
    <property type="match status" value="1"/>
</dbReference>
<keyword evidence="3" id="KW-0804">Transcription</keyword>
<dbReference type="InterPro" id="IPR036388">
    <property type="entry name" value="WH-like_DNA-bd_sf"/>
</dbReference>
<evidence type="ECO:0000313" key="5">
    <source>
        <dbReference type="EMBL" id="TFD97757.1"/>
    </source>
</evidence>
<accession>A0A4Y8L637</accession>
<evidence type="ECO:0000256" key="3">
    <source>
        <dbReference type="ARBA" id="ARBA00023163"/>
    </source>
</evidence>
<dbReference type="Gene3D" id="1.10.10.10">
    <property type="entry name" value="Winged helix-like DNA-binding domain superfamily/Winged helix DNA-binding domain"/>
    <property type="match status" value="1"/>
</dbReference>
<dbReference type="AlphaFoldDB" id="A0A4Y8L637"/>
<dbReference type="InterPro" id="IPR002577">
    <property type="entry name" value="HTH_HxlR"/>
</dbReference>
<dbReference type="Pfam" id="PF01638">
    <property type="entry name" value="HxlR"/>
    <property type="match status" value="1"/>
</dbReference>
<feature type="domain" description="HTH hxlR-type" evidence="4">
    <location>
        <begin position="15"/>
        <end position="113"/>
    </location>
</feature>
<dbReference type="OrthoDB" id="8231503at2"/>
<organism evidence="5 6">
    <name type="scientific">Dysgonomonas capnocytophagoides</name>
    <dbReference type="NCBI Taxonomy" id="45254"/>
    <lineage>
        <taxon>Bacteria</taxon>
        <taxon>Pseudomonadati</taxon>
        <taxon>Bacteroidota</taxon>
        <taxon>Bacteroidia</taxon>
        <taxon>Bacteroidales</taxon>
        <taxon>Dysgonomonadaceae</taxon>
        <taxon>Dysgonomonas</taxon>
    </lineage>
</organism>
<dbReference type="PANTHER" id="PTHR33204">
    <property type="entry name" value="TRANSCRIPTIONAL REGULATOR, MARR FAMILY"/>
    <property type="match status" value="1"/>
</dbReference>
<evidence type="ECO:0000256" key="2">
    <source>
        <dbReference type="ARBA" id="ARBA00023125"/>
    </source>
</evidence>
<comment type="caution">
    <text evidence="5">The sequence shown here is derived from an EMBL/GenBank/DDBJ whole genome shotgun (WGS) entry which is preliminary data.</text>
</comment>